<dbReference type="EMBL" id="JAVIJP010000016">
    <property type="protein sequence ID" value="KAL3642758.1"/>
    <property type="molecule type" value="Genomic_DNA"/>
</dbReference>
<dbReference type="CDD" id="cd09272">
    <property type="entry name" value="RNase_HI_RT_Ty1"/>
    <property type="match status" value="1"/>
</dbReference>
<name>A0ABD3DKF3_9LAMI</name>
<keyword evidence="2" id="KW-1185">Reference proteome</keyword>
<organism evidence="1 2">
    <name type="scientific">Castilleja foliolosa</name>
    <dbReference type="NCBI Taxonomy" id="1961234"/>
    <lineage>
        <taxon>Eukaryota</taxon>
        <taxon>Viridiplantae</taxon>
        <taxon>Streptophyta</taxon>
        <taxon>Embryophyta</taxon>
        <taxon>Tracheophyta</taxon>
        <taxon>Spermatophyta</taxon>
        <taxon>Magnoliopsida</taxon>
        <taxon>eudicotyledons</taxon>
        <taxon>Gunneridae</taxon>
        <taxon>Pentapetalae</taxon>
        <taxon>asterids</taxon>
        <taxon>lamiids</taxon>
        <taxon>Lamiales</taxon>
        <taxon>Orobanchaceae</taxon>
        <taxon>Pedicularideae</taxon>
        <taxon>Castillejinae</taxon>
        <taxon>Castilleja</taxon>
    </lineage>
</organism>
<sequence>MEINGNCGGFPLYHGIDGDLIEDVSGYRRLIGKLLYLTLTRPDIAFTVHKLSQFVSQPREPHSKAVHHLLRYIKKSPGLGVFYSSNSDLTLNAYSDADWASCPDTRRSTSGFCVFLGSSLISWKAKKQVTVSRSSAEAEYRSMALVASEITWLAQLLEDLQIQVHKRNLFCDNHAAVQIASNPAFHERTKHIEIDCHFIRDKVTSGFIKLLPVPSRDQLADLMTKALPPAVFQHLLTKMELKNIYVPS</sequence>
<proteinExistence type="predicted"/>
<protein>
    <recommendedName>
        <fullName evidence="3">Copia protein</fullName>
    </recommendedName>
</protein>
<dbReference type="Proteomes" id="UP001632038">
    <property type="component" value="Unassembled WGS sequence"/>
</dbReference>
<comment type="caution">
    <text evidence="1">The sequence shown here is derived from an EMBL/GenBank/DDBJ whole genome shotgun (WGS) entry which is preliminary data.</text>
</comment>
<evidence type="ECO:0000313" key="1">
    <source>
        <dbReference type="EMBL" id="KAL3642758.1"/>
    </source>
</evidence>
<evidence type="ECO:0008006" key="3">
    <source>
        <dbReference type="Google" id="ProtNLM"/>
    </source>
</evidence>
<reference evidence="2" key="1">
    <citation type="journal article" date="2024" name="IScience">
        <title>Strigolactones Initiate the Formation of Haustorium-like Structures in Castilleja.</title>
        <authorList>
            <person name="Buerger M."/>
            <person name="Peterson D."/>
            <person name="Chory J."/>
        </authorList>
    </citation>
    <scope>NUCLEOTIDE SEQUENCE [LARGE SCALE GENOMIC DNA]</scope>
</reference>
<evidence type="ECO:0000313" key="2">
    <source>
        <dbReference type="Proteomes" id="UP001632038"/>
    </source>
</evidence>
<accession>A0ABD3DKF3</accession>
<dbReference type="SUPFAM" id="SSF56672">
    <property type="entry name" value="DNA/RNA polymerases"/>
    <property type="match status" value="1"/>
</dbReference>
<dbReference type="InterPro" id="IPR043502">
    <property type="entry name" value="DNA/RNA_pol_sf"/>
</dbReference>
<gene>
    <name evidence="1" type="ORF">CASFOL_013573</name>
</gene>
<dbReference type="PANTHER" id="PTHR11439:SF470">
    <property type="entry name" value="CYSTEINE-RICH RLK (RECEPTOR-LIKE PROTEIN KINASE) 8"/>
    <property type="match status" value="1"/>
</dbReference>
<dbReference type="AlphaFoldDB" id="A0ABD3DKF3"/>
<dbReference type="PANTHER" id="PTHR11439">
    <property type="entry name" value="GAG-POL-RELATED RETROTRANSPOSON"/>
    <property type="match status" value="1"/>
</dbReference>